<comment type="caution">
    <text evidence="3">The sequence shown here is derived from an EMBL/GenBank/DDBJ whole genome shotgun (WGS) entry which is preliminary data.</text>
</comment>
<dbReference type="InterPro" id="IPR051829">
    <property type="entry name" value="Multiheme_Cytochr_ET"/>
</dbReference>
<dbReference type="GO" id="GO:0016491">
    <property type="term" value="F:oxidoreductase activity"/>
    <property type="evidence" value="ECO:0007669"/>
    <property type="project" value="TreeGrafter"/>
</dbReference>
<keyword evidence="1 2" id="KW-0732">Signal</keyword>
<feature type="signal peptide" evidence="2">
    <location>
        <begin position="1"/>
        <end position="18"/>
    </location>
</feature>
<dbReference type="AlphaFoldDB" id="A0A840BJY3"/>
<dbReference type="PANTHER" id="PTHR35038">
    <property type="entry name" value="DISSIMILATORY SULFITE REDUCTASE SIRA"/>
    <property type="match status" value="1"/>
</dbReference>
<reference evidence="3 4" key="1">
    <citation type="submission" date="2020-08" db="EMBL/GenBank/DDBJ databases">
        <title>Genomic Encyclopedia of Type Strains, Phase IV (KMG-IV): sequencing the most valuable type-strain genomes for metagenomic binning, comparative biology and taxonomic classification.</title>
        <authorList>
            <person name="Goeker M."/>
        </authorList>
    </citation>
    <scope>NUCLEOTIDE SEQUENCE [LARGE SCALE GENOMIC DNA]</scope>
    <source>
        <strain evidence="3 4">DSM 106739</strain>
    </source>
</reference>
<dbReference type="SUPFAM" id="SSF48695">
    <property type="entry name" value="Multiheme cytochromes"/>
    <property type="match status" value="3"/>
</dbReference>
<gene>
    <name evidence="3" type="ORF">GGR36_001187</name>
</gene>
<dbReference type="Gene3D" id="3.90.10.10">
    <property type="entry name" value="Cytochrome C3"/>
    <property type="match status" value="7"/>
</dbReference>
<keyword evidence="4" id="KW-1185">Reference proteome</keyword>
<proteinExistence type="predicted"/>
<evidence type="ECO:0000256" key="2">
    <source>
        <dbReference type="SAM" id="SignalP"/>
    </source>
</evidence>
<evidence type="ECO:0000313" key="3">
    <source>
        <dbReference type="EMBL" id="MBB4011879.1"/>
    </source>
</evidence>
<dbReference type="RefSeq" id="WP_183632947.1">
    <property type="nucleotide sequence ID" value="NZ_BAABLE010000011.1"/>
</dbReference>
<evidence type="ECO:0000313" key="4">
    <source>
        <dbReference type="Proteomes" id="UP000561045"/>
    </source>
</evidence>
<dbReference type="Proteomes" id="UP000561045">
    <property type="component" value="Unassembled WGS sequence"/>
</dbReference>
<name>A0A840BJY3_9RHOO</name>
<evidence type="ECO:0000256" key="1">
    <source>
        <dbReference type="ARBA" id="ARBA00022729"/>
    </source>
</evidence>
<dbReference type="EMBL" id="JACIET010000001">
    <property type="protein sequence ID" value="MBB4011879.1"/>
    <property type="molecule type" value="Genomic_DNA"/>
</dbReference>
<organism evidence="3 4">
    <name type="scientific">Niveibacterium umoris</name>
    <dbReference type="NCBI Taxonomy" id="1193620"/>
    <lineage>
        <taxon>Bacteria</taxon>
        <taxon>Pseudomonadati</taxon>
        <taxon>Pseudomonadota</taxon>
        <taxon>Betaproteobacteria</taxon>
        <taxon>Rhodocyclales</taxon>
        <taxon>Rhodocyclaceae</taxon>
        <taxon>Niveibacterium</taxon>
    </lineage>
</organism>
<feature type="chain" id="PRO_5032740536" description="Cytochrome C" evidence="2">
    <location>
        <begin position="19"/>
        <end position="595"/>
    </location>
</feature>
<evidence type="ECO:0008006" key="5">
    <source>
        <dbReference type="Google" id="ProtNLM"/>
    </source>
</evidence>
<sequence length="595" mass="66932">MRALLLLFALWLCGAAHAESIEKAIMPGELAKAHAKIEEECSKCHQRFDRSAQDRLCQDCHKDIRKDIAGRQGFHGHLDNTTCRTCHTDHKGRGASLIVIDTKKFDHAKTGFQLKGKHADIATKCASCHVAGKKYRDADTACASCHRKDDVHKTRLGEDCQRCHTEKNWKETSFDHEKTKFSLVGGKHAEVKCKSCHVDQTFKGAETQCNACHKKTDDEKGHKGRFGTKCETCHTDRGWKDIKFDHDTDTHYLLKGKHRAAKCVSCHLPEKGSLYQQKLPTKCVACHKADDDEKGHKGKLGDKCESCHNERGWKTGTFDHDTTHFPLRGGHRETKCEACHIGGVSGNKANVKLDTACVSCHRKDDQSKGHKGRYGDRCETCHADTKWKDARFDHSKTAYPLRGKHLEVRCDACHLVDFGPLKGSKIQQTCFACHQKDDKHKGQLGKDCAKCHDERRWQGTAFDHARSRFPLVGSHTKVDCAKCHTTPAFRDAPSACIGCHERDDVHKKRFGTRCETCHSARSWAAWDFDHASTGFLLDGGHAKVQCDTCHEKEMTGKATRRPCVACHTRDDVHEGGFGAQCDRCHVTANWKRQKR</sequence>
<accession>A0A840BJY3</accession>
<protein>
    <recommendedName>
        <fullName evidence="5">Cytochrome C</fullName>
    </recommendedName>
</protein>
<dbReference type="InterPro" id="IPR036280">
    <property type="entry name" value="Multihaem_cyt_sf"/>
</dbReference>
<dbReference type="PANTHER" id="PTHR35038:SF6">
    <property type="entry name" value="SURFACE LOCALIZED DECAHEME CYTOCHROME C LIPOPROTEIN"/>
    <property type="match status" value="1"/>
</dbReference>